<evidence type="ECO:0000256" key="2">
    <source>
        <dbReference type="SAM" id="SignalP"/>
    </source>
</evidence>
<sequence>MRLLASIPRVLQSGIALAALVMAAAHGAIKWPDVPLPPSTRAEKVGDEMRVNGLPMRATAFESALAPQDVIQFYRTTWRGRAGQLSDEKHVADWTVVSYTESTFHTTVQVRSRQEGRGSLGYIGTTSRDGTERPDFSARGLPQPAGSRVLSAVESDDPGRHNVQVTMMTPMSVSSSASYYASSLTRDGWTPETRPKPAKAAGADPIYATYNRGPEQLDVVFSRDPASGQTYINASRVAPR</sequence>
<keyword evidence="2" id="KW-0732">Signal</keyword>
<dbReference type="EMBL" id="LN899819">
    <property type="protein sequence ID" value="CUV14042.1"/>
    <property type="molecule type" value="Genomic_DNA"/>
</dbReference>
<protein>
    <submittedName>
        <fullName evidence="3">Uncharacterized protein</fullName>
    </submittedName>
</protein>
<dbReference type="AlphaFoldDB" id="A0A0S4TVH3"/>
<organism evidence="3">
    <name type="scientific">Ralstonia solanacearum</name>
    <name type="common">Pseudomonas solanacearum</name>
    <dbReference type="NCBI Taxonomy" id="305"/>
    <lineage>
        <taxon>Bacteria</taxon>
        <taxon>Pseudomonadati</taxon>
        <taxon>Pseudomonadota</taxon>
        <taxon>Betaproteobacteria</taxon>
        <taxon>Burkholderiales</taxon>
        <taxon>Burkholderiaceae</taxon>
        <taxon>Ralstonia</taxon>
        <taxon>Ralstonia solanacearum species complex</taxon>
    </lineage>
</organism>
<feature type="region of interest" description="Disordered" evidence="1">
    <location>
        <begin position="185"/>
        <end position="204"/>
    </location>
</feature>
<feature type="region of interest" description="Disordered" evidence="1">
    <location>
        <begin position="118"/>
        <end position="146"/>
    </location>
</feature>
<accession>A0A0S4TVH3</accession>
<gene>
    <name evidence="3" type="ORF">RUN39_v1_680046</name>
</gene>
<proteinExistence type="predicted"/>
<evidence type="ECO:0000256" key="1">
    <source>
        <dbReference type="SAM" id="MobiDB-lite"/>
    </source>
</evidence>
<evidence type="ECO:0000313" key="3">
    <source>
        <dbReference type="EMBL" id="CUV14042.1"/>
    </source>
</evidence>
<reference evidence="3" key="1">
    <citation type="submission" date="2015-10" db="EMBL/GenBank/DDBJ databases">
        <authorList>
            <person name="Gilbert D.G."/>
        </authorList>
    </citation>
    <scope>NUCLEOTIDE SEQUENCE</scope>
    <source>
        <strain evidence="3">Phyl III-seqv23</strain>
    </source>
</reference>
<feature type="chain" id="PRO_5006628169" evidence="2">
    <location>
        <begin position="19"/>
        <end position="240"/>
    </location>
</feature>
<feature type="signal peptide" evidence="2">
    <location>
        <begin position="1"/>
        <end position="18"/>
    </location>
</feature>
<name>A0A0S4TVH3_RALSL</name>